<dbReference type="SUPFAM" id="SSF47413">
    <property type="entry name" value="lambda repressor-like DNA-binding domains"/>
    <property type="match status" value="1"/>
</dbReference>
<organism evidence="2 3">
    <name type="scientific">Cupriavidus pinatubonensis</name>
    <dbReference type="NCBI Taxonomy" id="248026"/>
    <lineage>
        <taxon>Bacteria</taxon>
        <taxon>Pseudomonadati</taxon>
        <taxon>Pseudomonadota</taxon>
        <taxon>Betaproteobacteria</taxon>
        <taxon>Burkholderiales</taxon>
        <taxon>Burkholderiaceae</taxon>
        <taxon>Cupriavidus</taxon>
    </lineage>
</organism>
<reference evidence="2 3" key="1">
    <citation type="submission" date="2021-08" db="EMBL/GenBank/DDBJ databases">
        <authorList>
            <person name="Peeters C."/>
        </authorList>
    </citation>
    <scope>NUCLEOTIDE SEQUENCE [LARGE SCALE GENOMIC DNA]</scope>
    <source>
        <strain evidence="2 3">LMG 23994</strain>
    </source>
</reference>
<name>A0ABN7YGF0_9BURK</name>
<dbReference type="EMBL" id="CAJZAF010000011">
    <property type="protein sequence ID" value="CAG9172534.1"/>
    <property type="molecule type" value="Genomic_DNA"/>
</dbReference>
<protein>
    <recommendedName>
        <fullName evidence="1">HigA2-like helix-turn-helix domain-containing protein</fullName>
    </recommendedName>
</protein>
<dbReference type="InterPro" id="IPR039554">
    <property type="entry name" value="HigA2-like_HTH"/>
</dbReference>
<gene>
    <name evidence="2" type="ORF">LMG23994_02429</name>
</gene>
<dbReference type="Proteomes" id="UP000701702">
    <property type="component" value="Unassembled WGS sequence"/>
</dbReference>
<evidence type="ECO:0000313" key="2">
    <source>
        <dbReference type="EMBL" id="CAG9172534.1"/>
    </source>
</evidence>
<comment type="caution">
    <text evidence="2">The sequence shown here is derived from an EMBL/GenBank/DDBJ whole genome shotgun (WGS) entry which is preliminary data.</text>
</comment>
<proteinExistence type="predicted"/>
<dbReference type="Gene3D" id="1.10.260.40">
    <property type="entry name" value="lambda repressor-like DNA-binding domains"/>
    <property type="match status" value="1"/>
</dbReference>
<evidence type="ECO:0000313" key="3">
    <source>
        <dbReference type="Proteomes" id="UP000701702"/>
    </source>
</evidence>
<sequence>MFRFEYGPSNVYVQLGFEDAEEIPLKAGIVKDITDRIRCAGLTLSDAAAMLGTSQSDLLLALCGKLQSFRAAELLAWLDRLSFPLQLKNR</sequence>
<dbReference type="RefSeq" id="WP_011299591.1">
    <property type="nucleotide sequence ID" value="NZ_CAJZAF010000011.1"/>
</dbReference>
<dbReference type="InterPro" id="IPR010982">
    <property type="entry name" value="Lambda_DNA-bd_dom_sf"/>
</dbReference>
<feature type="domain" description="HigA2-like helix-turn-helix" evidence="1">
    <location>
        <begin position="11"/>
        <end position="87"/>
    </location>
</feature>
<accession>A0ABN7YGF0</accession>
<dbReference type="Pfam" id="PF13744">
    <property type="entry name" value="HTH_37"/>
    <property type="match status" value="1"/>
</dbReference>
<keyword evidence="3" id="KW-1185">Reference proteome</keyword>
<evidence type="ECO:0000259" key="1">
    <source>
        <dbReference type="Pfam" id="PF13744"/>
    </source>
</evidence>